<proteinExistence type="predicted"/>
<evidence type="ECO:0000256" key="1">
    <source>
        <dbReference type="SAM" id="Phobius"/>
    </source>
</evidence>
<protein>
    <submittedName>
        <fullName evidence="2">Uncharacterized protein</fullName>
    </submittedName>
</protein>
<dbReference type="AlphaFoldDB" id="A0A1F6CF37"/>
<evidence type="ECO:0000313" key="2">
    <source>
        <dbReference type="EMBL" id="OGG47600.1"/>
    </source>
</evidence>
<keyword evidence="1" id="KW-1133">Transmembrane helix</keyword>
<dbReference type="Proteomes" id="UP000178344">
    <property type="component" value="Unassembled WGS sequence"/>
</dbReference>
<name>A0A1F6CF37_9BACT</name>
<keyword evidence="1" id="KW-0812">Transmembrane</keyword>
<reference evidence="2 3" key="1">
    <citation type="journal article" date="2016" name="Nat. Commun.">
        <title>Thousands of microbial genomes shed light on interconnected biogeochemical processes in an aquifer system.</title>
        <authorList>
            <person name="Anantharaman K."/>
            <person name="Brown C.T."/>
            <person name="Hug L.A."/>
            <person name="Sharon I."/>
            <person name="Castelle C.J."/>
            <person name="Probst A.J."/>
            <person name="Thomas B.C."/>
            <person name="Singh A."/>
            <person name="Wilkins M.J."/>
            <person name="Karaoz U."/>
            <person name="Brodie E.L."/>
            <person name="Williams K.H."/>
            <person name="Hubbard S.S."/>
            <person name="Banfield J.F."/>
        </authorList>
    </citation>
    <scope>NUCLEOTIDE SEQUENCE [LARGE SCALE GENOMIC DNA]</scope>
</reference>
<evidence type="ECO:0000313" key="3">
    <source>
        <dbReference type="Proteomes" id="UP000178344"/>
    </source>
</evidence>
<sequence>MNKQHGFSSIILIIGVFVVLAGTVGYFVLVKKSVPVMQQTPKNQSAPVPQSESDETINWETYQSDKYGFEFKYPSEIIFASIDERGYEYTNPSRGIFVTKKREVGVRPTAFSSEFTCNVVSQIVKNEDNSSLEELEEQEDSRISYLAFANGETIYIATTTTKFDGTLGILMELTAESKSTPFGTITIVPLLDKNFYVHLYLERCDANVVRKILSTFKFTQ</sequence>
<organism evidence="2 3">
    <name type="scientific">Candidatus Kaiserbacteria bacterium RIFCSPHIGHO2_01_FULL_49_13</name>
    <dbReference type="NCBI Taxonomy" id="1798477"/>
    <lineage>
        <taxon>Bacteria</taxon>
        <taxon>Candidatus Kaiseribacteriota</taxon>
    </lineage>
</organism>
<accession>A0A1F6CF37</accession>
<comment type="caution">
    <text evidence="2">The sequence shown here is derived from an EMBL/GenBank/DDBJ whole genome shotgun (WGS) entry which is preliminary data.</text>
</comment>
<feature type="transmembrane region" description="Helical" evidence="1">
    <location>
        <begin position="6"/>
        <end position="29"/>
    </location>
</feature>
<dbReference type="EMBL" id="MFKQ01000005">
    <property type="protein sequence ID" value="OGG47600.1"/>
    <property type="molecule type" value="Genomic_DNA"/>
</dbReference>
<keyword evidence="1" id="KW-0472">Membrane</keyword>
<gene>
    <name evidence="2" type="ORF">A2671_00300</name>
</gene>